<dbReference type="AlphaFoldDB" id="A0A1J4JXC9"/>
<dbReference type="VEuPathDB" id="TrichDB:TRFO_01496"/>
<evidence type="ECO:0008006" key="4">
    <source>
        <dbReference type="Google" id="ProtNLM"/>
    </source>
</evidence>
<comment type="caution">
    <text evidence="2">The sequence shown here is derived from an EMBL/GenBank/DDBJ whole genome shotgun (WGS) entry which is preliminary data.</text>
</comment>
<evidence type="ECO:0000313" key="3">
    <source>
        <dbReference type="Proteomes" id="UP000179807"/>
    </source>
</evidence>
<evidence type="ECO:0000256" key="1">
    <source>
        <dbReference type="SAM" id="Phobius"/>
    </source>
</evidence>
<name>A0A1J4JXC9_9EUKA</name>
<keyword evidence="1" id="KW-0812">Transmembrane</keyword>
<dbReference type="Gene3D" id="3.30.450.20">
    <property type="entry name" value="PAS domain"/>
    <property type="match status" value="1"/>
</dbReference>
<accession>A0A1J4JXC9</accession>
<organism evidence="2 3">
    <name type="scientific">Tritrichomonas foetus</name>
    <dbReference type="NCBI Taxonomy" id="1144522"/>
    <lineage>
        <taxon>Eukaryota</taxon>
        <taxon>Metamonada</taxon>
        <taxon>Parabasalia</taxon>
        <taxon>Tritrichomonadida</taxon>
        <taxon>Tritrichomonadidae</taxon>
        <taxon>Tritrichomonas</taxon>
    </lineage>
</organism>
<sequence length="566" mass="65965">MSYLSLIEGIYQEKYIQIANLYIMKLDNYSNHLIYQMTKTGNQEQKYSWILNNFIFKDLSSLITDNINWPVLKSLQMFSFYYTKFLVNGVYSSQHFYILEMQKLLITILLDGIFEYSTTFNALADMRLNETRSIINIELIITASIFIIFSSIIISFYRGFDQFDDAIEQRFLSLSPFFIANNTCLTEYAVKMIEKDKVSKTITSYLDLFETCNISLLILSDKQTILGFTQPLQILFGYKYEQLIQQNIEIIFPKIQNNEELLYKRFNHYINHKVTPENDELNGVVLKGRCSDNSPISLNVFLRSVHENGNQYFVMEIHPITEEVSCLEIIKSHQELTKEFEKMALPVHLFPGIENSQYPITHEFKNCALVLIYSYLNDAVSGNIDYSEIGMHKSIKEMSANYLFNCRNSIILSSTHDSFIVLFFDETENELKYENENDTNDKTYNEIEKSSNRRHLDNTLNFINEYTHISNFSVSCVVLEDENIKVTINPSPSKNKNIQDQLKLRIPSMTIEPHTTKIKELVDISFLMIPNCILTTKDTVLKMGAMENAIPVNNDICQDLYHVRLF</sequence>
<protein>
    <recommendedName>
        <fullName evidence="4">PAS domain-containing protein</fullName>
    </recommendedName>
</protein>
<dbReference type="GeneID" id="94824835"/>
<reference evidence="2" key="1">
    <citation type="submission" date="2016-10" db="EMBL/GenBank/DDBJ databases">
        <authorList>
            <person name="Benchimol M."/>
            <person name="Almeida L.G."/>
            <person name="Vasconcelos A.T."/>
            <person name="Perreira-Neves A."/>
            <person name="Rosa I.A."/>
            <person name="Tasca T."/>
            <person name="Bogo M.R."/>
            <person name="de Souza W."/>
        </authorList>
    </citation>
    <scope>NUCLEOTIDE SEQUENCE [LARGE SCALE GENOMIC DNA]</scope>
    <source>
        <strain evidence="2">K</strain>
    </source>
</reference>
<dbReference type="RefSeq" id="XP_068356945.1">
    <property type="nucleotide sequence ID" value="XM_068490131.1"/>
</dbReference>
<feature type="transmembrane region" description="Helical" evidence="1">
    <location>
        <begin position="135"/>
        <end position="157"/>
    </location>
</feature>
<keyword evidence="1" id="KW-1133">Transmembrane helix</keyword>
<dbReference type="Proteomes" id="UP000179807">
    <property type="component" value="Unassembled WGS sequence"/>
</dbReference>
<evidence type="ECO:0000313" key="2">
    <source>
        <dbReference type="EMBL" id="OHT03809.1"/>
    </source>
</evidence>
<keyword evidence="1" id="KW-0472">Membrane</keyword>
<keyword evidence="3" id="KW-1185">Reference proteome</keyword>
<proteinExistence type="predicted"/>
<dbReference type="EMBL" id="MLAK01000815">
    <property type="protein sequence ID" value="OHT03809.1"/>
    <property type="molecule type" value="Genomic_DNA"/>
</dbReference>
<gene>
    <name evidence="2" type="ORF">TRFO_01496</name>
</gene>